<sequence length="376" mass="42902">MTVTDPKDFFKQKRSTAELKEEIFLKFFPVWCETLFARQEPVEKVLYVDASAGLSLPEEGEMPVSFKVLKSIYARTGGRQDLNKVVQPFLYEGNKALATMLPELAEALPFYPELHQKPLFLHLPENFDLLQEQEQNATAALVFVDPFGNKFSQELWARSLTQDKTDLFLVFDYKRMAAHLTNQKAPNCLQILLGDRLPDVLSFFSKVTSSAKKEAYALKAFAESLTEKGLSSSRFRINLPGKDQSSHHVWFVSRNDVGHTKFKELLLPFCEVQEDGVPVFGANLKTVRLLVPEYSKYLEHSLVNLIDDLVQNASLYNSMMLEKIYEKHNVGKPYSKANYQTAIEKLKEQGKITLLNPKTGQVVYKLNSACRIKFKV</sequence>
<dbReference type="Pfam" id="PF22560">
    <property type="entry name" value="GMT-wHTH"/>
    <property type="match status" value="1"/>
</dbReference>
<dbReference type="PATRIC" id="fig|512763.3.peg.501"/>
<name>A0A0N7HW18_9BACT</name>
<evidence type="ECO:0000259" key="1">
    <source>
        <dbReference type="Pfam" id="PF22560"/>
    </source>
</evidence>
<dbReference type="InterPro" id="IPR054339">
    <property type="entry name" value="GMT_wHTH"/>
</dbReference>
<dbReference type="AlphaFoldDB" id="A0A0N7HW18"/>
<reference evidence="2 3" key="1">
    <citation type="submission" date="2015-08" db="EMBL/GenBank/DDBJ databases">
        <title>Complete genome sequence of Rufibacter tibetensis strain 1351t, a radiation-resistant bacterium from tibet plateau.</title>
        <authorList>
            <person name="Dai J."/>
        </authorList>
    </citation>
    <scope>NUCLEOTIDE SEQUENCE [LARGE SCALE GENOMIC DNA]</scope>
    <source>
        <strain evidence="2 3">1351</strain>
    </source>
</reference>
<proteinExistence type="predicted"/>
<dbReference type="EMBL" id="CP012643">
    <property type="protein sequence ID" value="ALI98008.1"/>
    <property type="molecule type" value="Genomic_DNA"/>
</dbReference>
<feature type="domain" description="GMT-like wHTH" evidence="1">
    <location>
        <begin position="303"/>
        <end position="358"/>
    </location>
</feature>
<organism evidence="2 3">
    <name type="scientific">Rufibacter tibetensis</name>
    <dbReference type="NCBI Taxonomy" id="512763"/>
    <lineage>
        <taxon>Bacteria</taxon>
        <taxon>Pseudomonadati</taxon>
        <taxon>Bacteroidota</taxon>
        <taxon>Cytophagia</taxon>
        <taxon>Cytophagales</taxon>
        <taxon>Hymenobacteraceae</taxon>
        <taxon>Rufibacter</taxon>
    </lineage>
</organism>
<keyword evidence="3" id="KW-1185">Reference proteome</keyword>
<accession>A0A0N7HW18</accession>
<dbReference type="OrthoDB" id="845703at2"/>
<protein>
    <recommendedName>
        <fullName evidence="1">GMT-like wHTH domain-containing protein</fullName>
    </recommendedName>
</protein>
<dbReference type="KEGG" id="rti:DC20_02230"/>
<gene>
    <name evidence="2" type="ORF">DC20_02230</name>
</gene>
<dbReference type="Proteomes" id="UP000061382">
    <property type="component" value="Chromosome"/>
</dbReference>
<evidence type="ECO:0000313" key="2">
    <source>
        <dbReference type="EMBL" id="ALI98008.1"/>
    </source>
</evidence>
<evidence type="ECO:0000313" key="3">
    <source>
        <dbReference type="Proteomes" id="UP000061382"/>
    </source>
</evidence>